<protein>
    <submittedName>
        <fullName evidence="2">Uncharacterized protein</fullName>
    </submittedName>
</protein>
<dbReference type="EMBL" id="BQKI01000090">
    <property type="protein sequence ID" value="GJN36591.1"/>
    <property type="molecule type" value="Genomic_DNA"/>
</dbReference>
<dbReference type="AlphaFoldDB" id="A0AAV5FPC0"/>
<evidence type="ECO:0000256" key="1">
    <source>
        <dbReference type="SAM" id="MobiDB-lite"/>
    </source>
</evidence>
<accession>A0AAV5FPC0</accession>
<organism evidence="2 3">
    <name type="scientific">Eleusine coracana subsp. coracana</name>
    <dbReference type="NCBI Taxonomy" id="191504"/>
    <lineage>
        <taxon>Eukaryota</taxon>
        <taxon>Viridiplantae</taxon>
        <taxon>Streptophyta</taxon>
        <taxon>Embryophyta</taxon>
        <taxon>Tracheophyta</taxon>
        <taxon>Spermatophyta</taxon>
        <taxon>Magnoliopsida</taxon>
        <taxon>Liliopsida</taxon>
        <taxon>Poales</taxon>
        <taxon>Poaceae</taxon>
        <taxon>PACMAD clade</taxon>
        <taxon>Chloridoideae</taxon>
        <taxon>Cynodonteae</taxon>
        <taxon>Eleusininae</taxon>
        <taxon>Eleusine</taxon>
    </lineage>
</organism>
<evidence type="ECO:0000313" key="3">
    <source>
        <dbReference type="Proteomes" id="UP001054889"/>
    </source>
</evidence>
<name>A0AAV5FPC0_ELECO</name>
<sequence>MSTAASWTSSSSHWLPMGCYAHELRAGTRRDWVRPCGIRLPHARTHRRPLVDVAGMPPPSLAKARLRARWSGMRGTTEAPLDGAARDLGRTHAPARGAAMASAPRGCAASSPPSVVPSTQANFSSGNPSIHFSGCRACRRVEGEQGVMPAHARWLWPLAARRRPEQRRGVRRREGRRD</sequence>
<dbReference type="Proteomes" id="UP001054889">
    <property type="component" value="Unassembled WGS sequence"/>
</dbReference>
<comment type="caution">
    <text evidence="2">The sequence shown here is derived from an EMBL/GenBank/DDBJ whole genome shotgun (WGS) entry which is preliminary data.</text>
</comment>
<evidence type="ECO:0000313" key="2">
    <source>
        <dbReference type="EMBL" id="GJN36591.1"/>
    </source>
</evidence>
<feature type="compositionally biased region" description="Low complexity" evidence="1">
    <location>
        <begin position="103"/>
        <end position="118"/>
    </location>
</feature>
<gene>
    <name evidence="2" type="primary">gb25467</name>
    <name evidence="2" type="ORF">PR202_gb25467</name>
</gene>
<reference evidence="2" key="2">
    <citation type="submission" date="2021-12" db="EMBL/GenBank/DDBJ databases">
        <title>Resequencing data analysis of finger millet.</title>
        <authorList>
            <person name="Hatakeyama M."/>
            <person name="Aluri S."/>
            <person name="Balachadran M.T."/>
            <person name="Sivarajan S.R."/>
            <person name="Poveda L."/>
            <person name="Shimizu-Inatsugi R."/>
            <person name="Schlapbach R."/>
            <person name="Sreeman S.M."/>
            <person name="Shimizu K.K."/>
        </authorList>
    </citation>
    <scope>NUCLEOTIDE SEQUENCE</scope>
</reference>
<proteinExistence type="predicted"/>
<keyword evidence="3" id="KW-1185">Reference proteome</keyword>
<reference evidence="2" key="1">
    <citation type="journal article" date="2018" name="DNA Res.">
        <title>Multiple hybrid de novo genome assembly of finger millet, an orphan allotetraploid crop.</title>
        <authorList>
            <person name="Hatakeyama M."/>
            <person name="Aluri S."/>
            <person name="Balachadran M.T."/>
            <person name="Sivarajan S.R."/>
            <person name="Patrignani A."/>
            <person name="Gruter S."/>
            <person name="Poveda L."/>
            <person name="Shimizu-Inatsugi R."/>
            <person name="Baeten J."/>
            <person name="Francoijs K.J."/>
            <person name="Nataraja K.N."/>
            <person name="Reddy Y.A.N."/>
            <person name="Phadnis S."/>
            <person name="Ravikumar R.L."/>
            <person name="Schlapbach R."/>
            <person name="Sreeman S.M."/>
            <person name="Shimizu K.K."/>
        </authorList>
    </citation>
    <scope>NUCLEOTIDE SEQUENCE</scope>
</reference>
<feature type="region of interest" description="Disordered" evidence="1">
    <location>
        <begin position="103"/>
        <end position="129"/>
    </location>
</feature>
<feature type="compositionally biased region" description="Polar residues" evidence="1">
    <location>
        <begin position="119"/>
        <end position="129"/>
    </location>
</feature>